<name>A0A084GCT8_PSEDA</name>
<gene>
    <name evidence="11" type="ORF">SAPIO_CDS2595</name>
</gene>
<evidence type="ECO:0000256" key="8">
    <source>
        <dbReference type="SAM" id="Phobius"/>
    </source>
</evidence>
<keyword evidence="3 8" id="KW-0812">Transmembrane</keyword>
<evidence type="ECO:0000259" key="10">
    <source>
        <dbReference type="SMART" id="SM00665"/>
    </source>
</evidence>
<dbReference type="GO" id="GO:0016020">
    <property type="term" value="C:membrane"/>
    <property type="evidence" value="ECO:0007669"/>
    <property type="project" value="UniProtKB-SubCell"/>
</dbReference>
<feature type="domain" description="Cytochrome b561" evidence="10">
    <location>
        <begin position="228"/>
        <end position="349"/>
    </location>
</feature>
<dbReference type="Pfam" id="PF03188">
    <property type="entry name" value="Cytochrom_B561"/>
    <property type="match status" value="1"/>
</dbReference>
<dbReference type="SUPFAM" id="SSF49344">
    <property type="entry name" value="CBD9-like"/>
    <property type="match status" value="1"/>
</dbReference>
<evidence type="ECO:0000313" key="12">
    <source>
        <dbReference type="Proteomes" id="UP000028545"/>
    </source>
</evidence>
<dbReference type="OrthoDB" id="19261at2759"/>
<keyword evidence="4" id="KW-0249">Electron transport</keyword>
<dbReference type="CDD" id="cd09630">
    <property type="entry name" value="CDH_like_cytochrome"/>
    <property type="match status" value="1"/>
</dbReference>
<dbReference type="PANTHER" id="PTHR47797:SF1">
    <property type="entry name" value="CYTOCHROME B561 DOMAIN-CONTAINING PROTEIN-RELATED"/>
    <property type="match status" value="1"/>
</dbReference>
<evidence type="ECO:0000256" key="2">
    <source>
        <dbReference type="ARBA" id="ARBA00022448"/>
    </source>
</evidence>
<keyword evidence="2" id="KW-0813">Transport</keyword>
<dbReference type="CDD" id="cd08760">
    <property type="entry name" value="Cyt_b561_FRRS1_like"/>
    <property type="match status" value="1"/>
</dbReference>
<dbReference type="HOGENOM" id="CLU_031471_0_0_1"/>
<organism evidence="11 12">
    <name type="scientific">Pseudallescheria apiosperma</name>
    <name type="common">Scedosporium apiospermum</name>
    <dbReference type="NCBI Taxonomy" id="563466"/>
    <lineage>
        <taxon>Eukaryota</taxon>
        <taxon>Fungi</taxon>
        <taxon>Dikarya</taxon>
        <taxon>Ascomycota</taxon>
        <taxon>Pezizomycotina</taxon>
        <taxon>Sordariomycetes</taxon>
        <taxon>Hypocreomycetidae</taxon>
        <taxon>Microascales</taxon>
        <taxon>Microascaceae</taxon>
        <taxon>Scedosporium</taxon>
    </lineage>
</organism>
<feature type="transmembrane region" description="Helical" evidence="8">
    <location>
        <begin position="332"/>
        <end position="353"/>
    </location>
</feature>
<evidence type="ECO:0000256" key="6">
    <source>
        <dbReference type="ARBA" id="ARBA00023136"/>
    </source>
</evidence>
<dbReference type="Pfam" id="PF16010">
    <property type="entry name" value="CDH-cyt"/>
    <property type="match status" value="1"/>
</dbReference>
<evidence type="ECO:0000256" key="4">
    <source>
        <dbReference type="ARBA" id="ARBA00022982"/>
    </source>
</evidence>
<dbReference type="VEuPathDB" id="FungiDB:SAPIO_CDS2595"/>
<reference evidence="11 12" key="1">
    <citation type="journal article" date="2014" name="Genome Announc.">
        <title>Draft genome sequence of the pathogenic fungus Scedosporium apiospermum.</title>
        <authorList>
            <person name="Vandeputte P."/>
            <person name="Ghamrawi S."/>
            <person name="Rechenmann M."/>
            <person name="Iltis A."/>
            <person name="Giraud S."/>
            <person name="Fleury M."/>
            <person name="Thornton C."/>
            <person name="Delhaes L."/>
            <person name="Meyer W."/>
            <person name="Papon N."/>
            <person name="Bouchara J.P."/>
        </authorList>
    </citation>
    <scope>NUCLEOTIDE SEQUENCE [LARGE SCALE GENOMIC DNA]</scope>
    <source>
        <strain evidence="11 12">IHEM 14462</strain>
    </source>
</reference>
<dbReference type="KEGG" id="sapo:SAPIO_CDS2595"/>
<dbReference type="Gene3D" id="2.60.40.1210">
    <property type="entry name" value="Cellobiose dehydrogenase, cytochrome domain"/>
    <property type="match status" value="1"/>
</dbReference>
<keyword evidence="6 8" id="KW-0472">Membrane</keyword>
<dbReference type="EMBL" id="JOWA01000086">
    <property type="protein sequence ID" value="KEZ45150.1"/>
    <property type="molecule type" value="Genomic_DNA"/>
</dbReference>
<evidence type="ECO:0000256" key="7">
    <source>
        <dbReference type="SAM" id="MobiDB-lite"/>
    </source>
</evidence>
<keyword evidence="5 8" id="KW-1133">Transmembrane helix</keyword>
<dbReference type="AlphaFoldDB" id="A0A084GCT8"/>
<dbReference type="Proteomes" id="UP000028545">
    <property type="component" value="Unassembled WGS sequence"/>
</dbReference>
<evidence type="ECO:0000256" key="3">
    <source>
        <dbReference type="ARBA" id="ARBA00022692"/>
    </source>
</evidence>
<feature type="compositionally biased region" description="Basic and acidic residues" evidence="7">
    <location>
        <begin position="437"/>
        <end position="454"/>
    </location>
</feature>
<dbReference type="RefSeq" id="XP_016644949.1">
    <property type="nucleotide sequence ID" value="XM_016785573.1"/>
</dbReference>
<keyword evidence="9" id="KW-0732">Signal</keyword>
<feature type="region of interest" description="Disordered" evidence="7">
    <location>
        <begin position="199"/>
        <end position="218"/>
    </location>
</feature>
<feature type="chain" id="PRO_5001775594" description="Cytochrome b561 domain-containing protein" evidence="9">
    <location>
        <begin position="30"/>
        <end position="487"/>
    </location>
</feature>
<feature type="transmembrane region" description="Helical" evidence="8">
    <location>
        <begin position="294"/>
        <end position="312"/>
    </location>
</feature>
<accession>A0A084GCT8</accession>
<feature type="transmembrane region" description="Helical" evidence="8">
    <location>
        <begin position="228"/>
        <end position="251"/>
    </location>
</feature>
<feature type="region of interest" description="Disordered" evidence="7">
    <location>
        <begin position="407"/>
        <end position="460"/>
    </location>
</feature>
<comment type="subcellular location">
    <subcellularLocation>
        <location evidence="1">Membrane</location>
    </subcellularLocation>
</comment>
<proteinExistence type="predicted"/>
<feature type="transmembrane region" description="Helical" evidence="8">
    <location>
        <begin position="263"/>
        <end position="282"/>
    </location>
</feature>
<dbReference type="OMA" id="GWVKWHA"/>
<protein>
    <recommendedName>
        <fullName evidence="10">Cytochrome b561 domain-containing protein</fullName>
    </recommendedName>
</protein>
<evidence type="ECO:0000256" key="1">
    <source>
        <dbReference type="ARBA" id="ARBA00004370"/>
    </source>
</evidence>
<dbReference type="SMART" id="SM00665">
    <property type="entry name" value="B561"/>
    <property type="match status" value="1"/>
</dbReference>
<comment type="caution">
    <text evidence="11">The sequence shown here is derived from an EMBL/GenBank/DDBJ whole genome shotgun (WGS) entry which is preliminary data.</text>
</comment>
<dbReference type="GeneID" id="27721667"/>
<feature type="transmembrane region" description="Helical" evidence="8">
    <location>
        <begin position="359"/>
        <end position="377"/>
    </location>
</feature>
<dbReference type="InterPro" id="IPR006593">
    <property type="entry name" value="Cyt_b561/ferric_Rdtase_TM"/>
</dbReference>
<dbReference type="Gene3D" id="1.20.120.1770">
    <property type="match status" value="1"/>
</dbReference>
<dbReference type="InterPro" id="IPR015920">
    <property type="entry name" value="Cellobiose_DH-like_cyt"/>
</dbReference>
<evidence type="ECO:0000256" key="5">
    <source>
        <dbReference type="ARBA" id="ARBA00022989"/>
    </source>
</evidence>
<keyword evidence="12" id="KW-1185">Reference proteome</keyword>
<feature type="signal peptide" evidence="9">
    <location>
        <begin position="1"/>
        <end position="29"/>
    </location>
</feature>
<sequence>MWSRIRRIGSAAAGALLLAGGLLSQPTLADVVEGQATFVSEDKAIAFGFTVPDVTDDDFFFSIRIPKDYSWGAIGLGSEDMDGALVLMIYRNEEGNNVTFSPRYSRGDYEPTYYPQFEYLTLPGTGITDDHLVFSAHCLSGCRSWPGGYMDINDNNQKGIYALGPRESLRSNDPAAPIKYHSRYGSFGIQMGQTLGHADAPELSDKSENQFTEQHEQKSGKFDAKSTFHAVAMILVFIVLLPIGVFVLRVANSVKGHAVIQGISLLGALGGLGLGVITSFHYQRSRKFVSTHQVIGFIVIAGLIGQFVIGVLHHLRFKKRQVPGKLRPVHLWLGRIVILLGAVDAFIGFQFALASMLNIILAILILLLTATVSLLTFHKGLRARISGHRASAGSGFVFPSSSAAAKGYNNPPEPWRRDLDDDAVPYRDSVTGGGEGSGKRGGGERGIDLGRREYSPSPQQIGLMDVNATRVARNQDLGPEQSTRDFV</sequence>
<evidence type="ECO:0000313" key="11">
    <source>
        <dbReference type="EMBL" id="KEZ45150.1"/>
    </source>
</evidence>
<dbReference type="PANTHER" id="PTHR47797">
    <property type="entry name" value="DEHYDROGENASE, PUTATIVE (AFU_ORTHOLOGUE AFUA_8G05805)-RELATED"/>
    <property type="match status" value="1"/>
</dbReference>
<evidence type="ECO:0000256" key="9">
    <source>
        <dbReference type="SAM" id="SignalP"/>
    </source>
</evidence>